<dbReference type="RefSeq" id="WP_141694103.1">
    <property type="nucleotide sequence ID" value="NZ_FMAF01000010.1"/>
</dbReference>
<reference evidence="2" key="1">
    <citation type="submission" date="2016-08" db="EMBL/GenBank/DDBJ databases">
        <authorList>
            <person name="Varghese N."/>
            <person name="Submissions Spin"/>
        </authorList>
    </citation>
    <scope>NUCLEOTIDE SEQUENCE [LARGE SCALE GENOMIC DNA]</scope>
    <source>
        <strain evidence="2">P1-7</strain>
    </source>
</reference>
<proteinExistence type="predicted"/>
<protein>
    <submittedName>
        <fullName evidence="1">Uncharacterized protein</fullName>
    </submittedName>
</protein>
<accession>A0A1C3WDY6</accession>
<sequence length="61" mass="6929">MRSLFGSCFESGAMGFVSWRLVGMLRLHSQRNAGTLGGLYEPWVNIAIDRFEHEIEARQEA</sequence>
<dbReference type="EMBL" id="FMAF01000010">
    <property type="protein sequence ID" value="SCB37904.1"/>
    <property type="molecule type" value="Genomic_DNA"/>
</dbReference>
<evidence type="ECO:0000313" key="1">
    <source>
        <dbReference type="EMBL" id="SCB37904.1"/>
    </source>
</evidence>
<gene>
    <name evidence="1" type="ORF">GA0061101_11094</name>
</gene>
<dbReference type="OrthoDB" id="8403203at2"/>
<dbReference type="Proteomes" id="UP000199205">
    <property type="component" value="Unassembled WGS sequence"/>
</dbReference>
<dbReference type="AlphaFoldDB" id="A0A1C3WDY6"/>
<evidence type="ECO:0000313" key="2">
    <source>
        <dbReference type="Proteomes" id="UP000199205"/>
    </source>
</evidence>
<name>A0A1C3WDY6_9HYPH</name>
<organism evidence="1 2">
    <name type="scientific">Rhizobium lusitanum</name>
    <dbReference type="NCBI Taxonomy" id="293958"/>
    <lineage>
        <taxon>Bacteria</taxon>
        <taxon>Pseudomonadati</taxon>
        <taxon>Pseudomonadota</taxon>
        <taxon>Alphaproteobacteria</taxon>
        <taxon>Hyphomicrobiales</taxon>
        <taxon>Rhizobiaceae</taxon>
        <taxon>Rhizobium/Agrobacterium group</taxon>
        <taxon>Rhizobium</taxon>
    </lineage>
</organism>